<dbReference type="Pfam" id="PF13557">
    <property type="entry name" value="Phenol_MetA_deg"/>
    <property type="match status" value="1"/>
</dbReference>
<dbReference type="AlphaFoldDB" id="A0A0W0Z909"/>
<feature type="signal peptide" evidence="1">
    <location>
        <begin position="1"/>
        <end position="23"/>
    </location>
</feature>
<evidence type="ECO:0000313" key="2">
    <source>
        <dbReference type="EMBL" id="KTD65585.1"/>
    </source>
</evidence>
<protein>
    <recommendedName>
        <fullName evidence="4">Transporter</fullName>
    </recommendedName>
</protein>
<sequence>MNAICSKFIFGGLLFSISTLSIAIEESNQGVSYPCTEGAILTYFKRPTVATSACPVPYGRVTLEGGIQYNDFINRGEQWLWPQSKIRIGLPWRSELSILFPSEKTNPSLNLAGLSTTQLALKHEITYTKHWNIATRAVYIPASGGKHYGTAKDGYWLNGILAFRHKNINMTAMVGFLSFSTSKDDGGRSFNSFSPDVLIGWFAQNWLEFYAEVYGQTSTGPNRGPGYNLDAGVIFLITKDIAIDMGIGKRLTGTLGNFNTYYDSGISFIF</sequence>
<gene>
    <name evidence="2" type="ORF">Lsan_0739</name>
</gene>
<evidence type="ECO:0000256" key="1">
    <source>
        <dbReference type="SAM" id="SignalP"/>
    </source>
</evidence>
<name>A0A0W0Z909_9GAMM</name>
<evidence type="ECO:0000313" key="3">
    <source>
        <dbReference type="Proteomes" id="UP000054703"/>
    </source>
</evidence>
<comment type="caution">
    <text evidence="2">The sequence shown here is derived from an EMBL/GenBank/DDBJ whole genome shotgun (WGS) entry which is preliminary data.</text>
</comment>
<organism evidence="2 3">
    <name type="scientific">Legionella santicrucis</name>
    <dbReference type="NCBI Taxonomy" id="45074"/>
    <lineage>
        <taxon>Bacteria</taxon>
        <taxon>Pseudomonadati</taxon>
        <taxon>Pseudomonadota</taxon>
        <taxon>Gammaproteobacteria</taxon>
        <taxon>Legionellales</taxon>
        <taxon>Legionellaceae</taxon>
        <taxon>Legionella</taxon>
    </lineage>
</organism>
<accession>A0A0W0Z909</accession>
<proteinExistence type="predicted"/>
<feature type="chain" id="PRO_5006918409" description="Transporter" evidence="1">
    <location>
        <begin position="24"/>
        <end position="270"/>
    </location>
</feature>
<evidence type="ECO:0008006" key="4">
    <source>
        <dbReference type="Google" id="ProtNLM"/>
    </source>
</evidence>
<dbReference type="OrthoDB" id="5653048at2"/>
<dbReference type="PATRIC" id="fig|45074.5.peg.775"/>
<dbReference type="STRING" id="45074.Lsan_0739"/>
<reference evidence="2 3" key="1">
    <citation type="submission" date="2015-11" db="EMBL/GenBank/DDBJ databases">
        <title>Genomic analysis of 38 Legionella species identifies large and diverse effector repertoires.</title>
        <authorList>
            <person name="Burstein D."/>
            <person name="Amaro F."/>
            <person name="Zusman T."/>
            <person name="Lifshitz Z."/>
            <person name="Cohen O."/>
            <person name="Gilbert J.A."/>
            <person name="Pupko T."/>
            <person name="Shuman H.A."/>
            <person name="Segal G."/>
        </authorList>
    </citation>
    <scope>NUCLEOTIDE SEQUENCE [LARGE SCALE GENOMIC DNA]</scope>
    <source>
        <strain evidence="2 3">SC-63-C7</strain>
    </source>
</reference>
<dbReference type="EMBL" id="LNYU01000015">
    <property type="protein sequence ID" value="KTD65585.1"/>
    <property type="molecule type" value="Genomic_DNA"/>
</dbReference>
<dbReference type="InterPro" id="IPR025737">
    <property type="entry name" value="FApF"/>
</dbReference>
<keyword evidence="1" id="KW-0732">Signal</keyword>
<keyword evidence="3" id="KW-1185">Reference proteome</keyword>
<dbReference type="Proteomes" id="UP000054703">
    <property type="component" value="Unassembled WGS sequence"/>
</dbReference>